<gene>
    <name evidence="1" type="ORF">AM593_02234</name>
</gene>
<evidence type="ECO:0008006" key="3">
    <source>
        <dbReference type="Google" id="ProtNLM"/>
    </source>
</evidence>
<accession>A0A3R5Q369</accession>
<feature type="non-terminal residue" evidence="1">
    <location>
        <position position="1"/>
    </location>
</feature>
<organism evidence="1 2">
    <name type="scientific">Mytilus galloprovincialis</name>
    <name type="common">Mediterranean mussel</name>
    <dbReference type="NCBI Taxonomy" id="29158"/>
    <lineage>
        <taxon>Eukaryota</taxon>
        <taxon>Metazoa</taxon>
        <taxon>Spiralia</taxon>
        <taxon>Lophotrochozoa</taxon>
        <taxon>Mollusca</taxon>
        <taxon>Bivalvia</taxon>
        <taxon>Autobranchia</taxon>
        <taxon>Pteriomorphia</taxon>
        <taxon>Mytilida</taxon>
        <taxon>Mytiloidea</taxon>
        <taxon>Mytilidae</taxon>
        <taxon>Mytilinae</taxon>
        <taxon>Mytilus</taxon>
    </lineage>
</organism>
<evidence type="ECO:0000313" key="1">
    <source>
        <dbReference type="EMBL" id="OPL21004.1"/>
    </source>
</evidence>
<name>A0A3R5Q369_MYTGA</name>
<dbReference type="AlphaFoldDB" id="A0A3R5Q369"/>
<reference evidence="1 2" key="1">
    <citation type="journal article" date="2016" name="PLoS ONE">
        <title>A First Insight into the Genome of the Filter-Feeder Mussel Mytilus galloprovincialis.</title>
        <authorList>
            <person name="Murgarella M."/>
            <person name="Puiu D."/>
            <person name="Novoa B."/>
            <person name="Figueras A."/>
            <person name="Posada D."/>
            <person name="Canchaya C."/>
        </authorList>
    </citation>
    <scope>NUCLEOTIDE SEQUENCE [LARGE SCALE GENOMIC DNA]</scope>
    <source>
        <tissue evidence="1">Muscle</tissue>
    </source>
</reference>
<dbReference type="Proteomes" id="UP000266721">
    <property type="component" value="Unassembled WGS sequence"/>
</dbReference>
<feature type="non-terminal residue" evidence="1">
    <location>
        <position position="135"/>
    </location>
</feature>
<dbReference type="EMBL" id="KV596586">
    <property type="protein sequence ID" value="OPL21004.1"/>
    <property type="molecule type" value="Genomic_DNA"/>
</dbReference>
<proteinExistence type="predicted"/>
<keyword evidence="2" id="KW-1185">Reference proteome</keyword>
<sequence>YEWSVGITNSNEPEGIIDSSVENVWHPCGQIDNAIYTLPRGNILNDNQVYSFFVRVWYDSNTFADFKSDGVTVMSKPLTTTKVFGVGVMEHLPDNWKKDIDYMLRGGLFTVSWHGIFLKASTVIEKFHVYLSTNP</sequence>
<evidence type="ECO:0000313" key="2">
    <source>
        <dbReference type="Proteomes" id="UP000266721"/>
    </source>
</evidence>
<protein>
    <recommendedName>
        <fullName evidence="3">Jagged 1-like</fullName>
    </recommendedName>
</protein>